<keyword evidence="2" id="KW-1185">Reference proteome</keyword>
<protein>
    <submittedName>
        <fullName evidence="1">Uncharacterized protein</fullName>
    </submittedName>
</protein>
<dbReference type="EMBL" id="CP007129">
    <property type="protein sequence ID" value="AHG92641.1"/>
    <property type="molecule type" value="Genomic_DNA"/>
</dbReference>
<dbReference type="AlphaFoldDB" id="W0RPI9"/>
<evidence type="ECO:0000313" key="1">
    <source>
        <dbReference type="EMBL" id="AHG92641.1"/>
    </source>
</evidence>
<geneLocation type="plasmid" evidence="1 2">
    <name>1</name>
</geneLocation>
<keyword evidence="1" id="KW-0614">Plasmid</keyword>
<sequence length="89" mass="10373">MSGRFAVGDCVRVPDGRTGRVRAIEKGTYRIRVERRTSKTHQFLELRAGELKRVECPKGWMSPDGYRRYLKPTLAKQRARQRAARKRAK</sequence>
<reference evidence="1 2" key="1">
    <citation type="journal article" date="2014" name="Genome Announc.">
        <title>Genome Sequence and Methylome of Soil Bacterium Gemmatirosa kalamazoonensis KBS708T, a Member of the Rarely Cultivated Gemmatimonadetes Phylum.</title>
        <authorList>
            <person name="Debruyn J.M."/>
            <person name="Radosevich M."/>
            <person name="Wommack K.E."/>
            <person name="Polson S.W."/>
            <person name="Hauser L.J."/>
            <person name="Fawaz M.N."/>
            <person name="Korlach J."/>
            <person name="Tsai Y.C."/>
        </authorList>
    </citation>
    <scope>NUCLEOTIDE SEQUENCE [LARGE SCALE GENOMIC DNA]</scope>
    <source>
        <strain evidence="1 2">KBS708</strain>
        <plasmid evidence="2">Plasmid 1</plasmid>
    </source>
</reference>
<dbReference type="InParanoid" id="W0RPI9"/>
<dbReference type="RefSeq" id="WP_025413972.1">
    <property type="nucleotide sequence ID" value="NZ_CP007129.1"/>
</dbReference>
<evidence type="ECO:0000313" key="2">
    <source>
        <dbReference type="Proteomes" id="UP000019151"/>
    </source>
</evidence>
<proteinExistence type="predicted"/>
<name>W0RPI9_9BACT</name>
<organism evidence="1 2">
    <name type="scientific">Gemmatirosa kalamazoonensis</name>
    <dbReference type="NCBI Taxonomy" id="861299"/>
    <lineage>
        <taxon>Bacteria</taxon>
        <taxon>Pseudomonadati</taxon>
        <taxon>Gemmatimonadota</taxon>
        <taxon>Gemmatimonadia</taxon>
        <taxon>Gemmatimonadales</taxon>
        <taxon>Gemmatimonadaceae</taxon>
        <taxon>Gemmatirosa</taxon>
    </lineage>
</organism>
<dbReference type="Proteomes" id="UP000019151">
    <property type="component" value="Plasmid 1"/>
</dbReference>
<gene>
    <name evidence="1" type="ORF">J421_5106</name>
</gene>
<accession>W0RPI9</accession>
<dbReference type="HOGENOM" id="CLU_2450383_0_0_0"/>
<dbReference type="KEGG" id="gba:J421_5106"/>